<organism evidence="1 2">
    <name type="scientific">Trema orientale</name>
    <name type="common">Charcoal tree</name>
    <name type="synonym">Celtis orientalis</name>
    <dbReference type="NCBI Taxonomy" id="63057"/>
    <lineage>
        <taxon>Eukaryota</taxon>
        <taxon>Viridiplantae</taxon>
        <taxon>Streptophyta</taxon>
        <taxon>Embryophyta</taxon>
        <taxon>Tracheophyta</taxon>
        <taxon>Spermatophyta</taxon>
        <taxon>Magnoliopsida</taxon>
        <taxon>eudicotyledons</taxon>
        <taxon>Gunneridae</taxon>
        <taxon>Pentapetalae</taxon>
        <taxon>rosids</taxon>
        <taxon>fabids</taxon>
        <taxon>Rosales</taxon>
        <taxon>Cannabaceae</taxon>
        <taxon>Trema</taxon>
    </lineage>
</organism>
<dbReference type="EMBL" id="JXTC01000146">
    <property type="protein sequence ID" value="PON85525.1"/>
    <property type="molecule type" value="Genomic_DNA"/>
</dbReference>
<dbReference type="Proteomes" id="UP000237000">
    <property type="component" value="Unassembled WGS sequence"/>
</dbReference>
<keyword evidence="2" id="KW-1185">Reference proteome</keyword>
<dbReference type="STRING" id="63057.A0A2P5EJ26"/>
<reference evidence="2" key="1">
    <citation type="submission" date="2016-06" db="EMBL/GenBank/DDBJ databases">
        <title>Parallel loss of symbiosis genes in relatives of nitrogen-fixing non-legume Parasponia.</title>
        <authorList>
            <person name="Van Velzen R."/>
            <person name="Holmer R."/>
            <person name="Bu F."/>
            <person name="Rutten L."/>
            <person name="Van Zeijl A."/>
            <person name="Liu W."/>
            <person name="Santuari L."/>
            <person name="Cao Q."/>
            <person name="Sharma T."/>
            <person name="Shen D."/>
            <person name="Roswanjaya Y."/>
            <person name="Wardhani T."/>
            <person name="Kalhor M.S."/>
            <person name="Jansen J."/>
            <person name="Van den Hoogen J."/>
            <person name="Gungor B."/>
            <person name="Hartog M."/>
            <person name="Hontelez J."/>
            <person name="Verver J."/>
            <person name="Yang W.-C."/>
            <person name="Schijlen E."/>
            <person name="Repin R."/>
            <person name="Schilthuizen M."/>
            <person name="Schranz E."/>
            <person name="Heidstra R."/>
            <person name="Miyata K."/>
            <person name="Fedorova E."/>
            <person name="Kohlen W."/>
            <person name="Bisseling T."/>
            <person name="Smit S."/>
            <person name="Geurts R."/>
        </authorList>
    </citation>
    <scope>NUCLEOTIDE SEQUENCE [LARGE SCALE GENOMIC DNA]</scope>
    <source>
        <strain evidence="2">cv. RG33-2</strain>
    </source>
</reference>
<proteinExistence type="predicted"/>
<evidence type="ECO:0000313" key="2">
    <source>
        <dbReference type="Proteomes" id="UP000237000"/>
    </source>
</evidence>
<accession>A0A2P5EJ26</accession>
<protein>
    <submittedName>
        <fullName evidence="1">Uncharacterized protein</fullName>
    </submittedName>
</protein>
<evidence type="ECO:0000313" key="1">
    <source>
        <dbReference type="EMBL" id="PON85525.1"/>
    </source>
</evidence>
<sequence length="106" mass="12505">MIENIEQLGLDQQEELQNHQLSRDRTRRQIRAPDRYGFAEYISFALTVARDIEGVEPMSYKETLSDKNSFKWVEAMNDEMESLKKNQTWVLVEKPVGQINWMQVAL</sequence>
<name>A0A2P5EJ26_TREOI</name>
<dbReference type="OrthoDB" id="1193898at2759"/>
<dbReference type="InParanoid" id="A0A2P5EJ26"/>
<gene>
    <name evidence="1" type="ORF">TorRG33x02_186740</name>
</gene>
<comment type="caution">
    <text evidence="1">The sequence shown here is derived from an EMBL/GenBank/DDBJ whole genome shotgun (WGS) entry which is preliminary data.</text>
</comment>
<dbReference type="AlphaFoldDB" id="A0A2P5EJ26"/>